<gene>
    <name evidence="1" type="ORF">N787_14050</name>
</gene>
<name>A0A091BF71_9GAMM</name>
<dbReference type="EMBL" id="AVCK01000041">
    <property type="protein sequence ID" value="KFN43010.1"/>
    <property type="molecule type" value="Genomic_DNA"/>
</dbReference>
<reference evidence="1 2" key="1">
    <citation type="submission" date="2013-09" db="EMBL/GenBank/DDBJ databases">
        <title>Genome sequencing of Arenimonas metalli.</title>
        <authorList>
            <person name="Chen F."/>
            <person name="Wang G."/>
        </authorList>
    </citation>
    <scope>NUCLEOTIDE SEQUENCE [LARGE SCALE GENOMIC DNA]</scope>
    <source>
        <strain evidence="1 2">CF5-1</strain>
    </source>
</reference>
<organism evidence="1 2">
    <name type="scientific">Arenimonas metalli CF5-1</name>
    <dbReference type="NCBI Taxonomy" id="1384056"/>
    <lineage>
        <taxon>Bacteria</taxon>
        <taxon>Pseudomonadati</taxon>
        <taxon>Pseudomonadota</taxon>
        <taxon>Gammaproteobacteria</taxon>
        <taxon>Lysobacterales</taxon>
        <taxon>Lysobacteraceae</taxon>
        <taxon>Arenimonas</taxon>
    </lineage>
</organism>
<dbReference type="OrthoDB" id="5966252at2"/>
<protein>
    <submittedName>
        <fullName evidence="1">Uncharacterized protein</fullName>
    </submittedName>
</protein>
<dbReference type="eggNOG" id="ENOG5031EED">
    <property type="taxonomic scope" value="Bacteria"/>
</dbReference>
<keyword evidence="2" id="KW-1185">Reference proteome</keyword>
<dbReference type="AlphaFoldDB" id="A0A091BF71"/>
<dbReference type="RefSeq" id="WP_034214001.1">
    <property type="nucleotide sequence ID" value="NZ_AVCK01000041.1"/>
</dbReference>
<dbReference type="Proteomes" id="UP000029393">
    <property type="component" value="Unassembled WGS sequence"/>
</dbReference>
<dbReference type="PATRIC" id="fig|1384056.3.peg.2149"/>
<evidence type="ECO:0000313" key="1">
    <source>
        <dbReference type="EMBL" id="KFN43010.1"/>
    </source>
</evidence>
<accession>A0A091BF71</accession>
<comment type="caution">
    <text evidence="1">The sequence shown here is derived from an EMBL/GenBank/DDBJ whole genome shotgun (WGS) entry which is preliminary data.</text>
</comment>
<sequence length="129" mass="14552">MISLPPDTHLVFEDRPGYLYARVSGPRDNRDISIAYWTLVAEQVRLRQARKLMVVEALGEREGDYEVPFMVDALIEMGLDKIQVAFVVNRIDILGAMEHGEILALERGANGRVFDNASVAERWLRHGGS</sequence>
<evidence type="ECO:0000313" key="2">
    <source>
        <dbReference type="Proteomes" id="UP000029393"/>
    </source>
</evidence>
<dbReference type="STRING" id="1384056.N787_14050"/>
<proteinExistence type="predicted"/>